<dbReference type="InterPro" id="IPR029052">
    <property type="entry name" value="Metallo-depent_PP-like"/>
</dbReference>
<dbReference type="Gene3D" id="3.60.21.70">
    <property type="entry name" value="PhoD-like phosphatase"/>
    <property type="match status" value="1"/>
</dbReference>
<proteinExistence type="predicted"/>
<dbReference type="EMBL" id="BPQB01000079">
    <property type="protein sequence ID" value="GJE97915.1"/>
    <property type="molecule type" value="Genomic_DNA"/>
</dbReference>
<evidence type="ECO:0000313" key="3">
    <source>
        <dbReference type="Proteomes" id="UP000703269"/>
    </source>
</evidence>
<dbReference type="InterPro" id="IPR018946">
    <property type="entry name" value="PhoD-like_MPP"/>
</dbReference>
<evidence type="ECO:0000313" key="2">
    <source>
        <dbReference type="EMBL" id="GJE97915.1"/>
    </source>
</evidence>
<comment type="caution">
    <text evidence="2">The sequence shown here is derived from an EMBL/GenBank/DDBJ whole genome shotgun (WGS) entry which is preliminary data.</text>
</comment>
<reference evidence="2 3" key="1">
    <citation type="submission" date="2021-08" db="EMBL/GenBank/DDBJ databases">
        <title>Draft Genome Sequence of Phanerochaete sordida strain YK-624.</title>
        <authorList>
            <person name="Mori T."/>
            <person name="Dohra H."/>
            <person name="Suzuki T."/>
            <person name="Kawagishi H."/>
            <person name="Hirai H."/>
        </authorList>
    </citation>
    <scope>NUCLEOTIDE SEQUENCE [LARGE SCALE GENOMIC DNA]</scope>
    <source>
        <strain evidence="2 3">YK-624</strain>
    </source>
</reference>
<dbReference type="Proteomes" id="UP000703269">
    <property type="component" value="Unassembled WGS sequence"/>
</dbReference>
<evidence type="ECO:0000259" key="1">
    <source>
        <dbReference type="Pfam" id="PF09423"/>
    </source>
</evidence>
<dbReference type="OrthoDB" id="2100241at2759"/>
<accession>A0A9P3LK18</accession>
<dbReference type="AlphaFoldDB" id="A0A9P3LK18"/>
<dbReference type="InterPro" id="IPR052900">
    <property type="entry name" value="Phospholipid_Metab_Enz"/>
</dbReference>
<dbReference type="CDD" id="cd07389">
    <property type="entry name" value="MPP_PhoD"/>
    <property type="match status" value="1"/>
</dbReference>
<dbReference type="SUPFAM" id="SSF56300">
    <property type="entry name" value="Metallo-dependent phosphatases"/>
    <property type="match status" value="1"/>
</dbReference>
<name>A0A9P3LK18_9APHY</name>
<sequence>MLVFLTAILSTVFRIGSYLFLRVLPSAILRKALPVVYVLYVSSLYLTPTPSTETTTSVTRLEKTRVRITNGSVEEEKEEETIVREYPLEARPDPVLSVLFSIPGPARLLNIANLAINTVLFLFALDFVLYPAYDDAADVVFTRVGAVYPDSAKLVVRYPLNEANATENHVRVLWRQVSALENSAWHVGPVLNLTAADDWVSTASLGGLWPSTNYEYILADAEATPLPYPAEPIKFHTFPDPRIPTGSHFRFVVSSCATPNFPYVPFHGRRIKGFDLLADYLWPQVPSAPIQANATDASNATEATLAMKGDEVPPTEFMLFLGDFIYADVPMYFGDDVESYRRFYRRNYQSPSMRKVYERLPMFHTYDDHEIINNYVGQGNDSTPPFKSADNAFRLYNANANFDPPEHDAHYYDFRYGDVAFFVMDTRRYRSDIREGDEASRTMLGDQQLTALRDWLGRVNNTATFKFIVSSVPFTALWTYEAETDSWNPYTHEKDSLLATMHTVKNVILLSGDRHEFAAVKFNAEGAGHSLIEVSTSPMSMFWVPLVRTLRPRSERTVRRLAEVQREVEGGVVVEEVEEEVPQEEVLKYVPEGNYKWSTFEIDTRDMEHPTARLELMSDGLPVYELEIVGKPVDIRPPATGVEAFVPTGLKGVLDKLGLRPNRWF</sequence>
<dbReference type="PANTHER" id="PTHR43606:SF2">
    <property type="entry name" value="ALKALINE PHOSPHATASE FAMILY PROTEIN (AFU_ORTHOLOGUE AFUA_5G03860)"/>
    <property type="match status" value="1"/>
</dbReference>
<protein>
    <submittedName>
        <fullName evidence="2">PhoD-like phosphatase-domain-containing protein</fullName>
    </submittedName>
</protein>
<gene>
    <name evidence="2" type="ORF">PsYK624_141370</name>
</gene>
<dbReference type="InterPro" id="IPR038607">
    <property type="entry name" value="PhoD-like_sf"/>
</dbReference>
<dbReference type="PANTHER" id="PTHR43606">
    <property type="entry name" value="PHOSPHATASE, PUTATIVE (AFU_ORTHOLOGUE AFUA_6G08710)-RELATED"/>
    <property type="match status" value="1"/>
</dbReference>
<feature type="domain" description="PhoD-like phosphatase metallophosphatase" evidence="1">
    <location>
        <begin position="315"/>
        <end position="541"/>
    </location>
</feature>
<dbReference type="Pfam" id="PF09423">
    <property type="entry name" value="PhoD"/>
    <property type="match status" value="1"/>
</dbReference>
<keyword evidence="3" id="KW-1185">Reference proteome</keyword>
<organism evidence="2 3">
    <name type="scientific">Phanerochaete sordida</name>
    <dbReference type="NCBI Taxonomy" id="48140"/>
    <lineage>
        <taxon>Eukaryota</taxon>
        <taxon>Fungi</taxon>
        <taxon>Dikarya</taxon>
        <taxon>Basidiomycota</taxon>
        <taxon>Agaricomycotina</taxon>
        <taxon>Agaricomycetes</taxon>
        <taxon>Polyporales</taxon>
        <taxon>Phanerochaetaceae</taxon>
        <taxon>Phanerochaete</taxon>
    </lineage>
</organism>